<dbReference type="AlphaFoldDB" id="A0A7N0VAG3"/>
<sequence length="50" mass="5615">MEEPINWKLGPVAIGHRPKCRVTDKSRTTLTNRVLKLSMTNLSVLSTHSP</sequence>
<dbReference type="Gramene" id="Kaladp0515s0002.1.v1.1">
    <property type="protein sequence ID" value="Kaladp0515s0002.1.v1.1.CDS.1"/>
    <property type="gene ID" value="Kaladp0515s0002.v1.1"/>
</dbReference>
<keyword evidence="2" id="KW-1185">Reference proteome</keyword>
<dbReference type="EnsemblPlants" id="Kaladp0515s0002.1.v1.1">
    <property type="protein sequence ID" value="Kaladp0515s0002.1.v1.1.CDS.1"/>
    <property type="gene ID" value="Kaladp0515s0002.v1.1"/>
</dbReference>
<accession>A0A7N0VAG3</accession>
<organism evidence="1 2">
    <name type="scientific">Kalanchoe fedtschenkoi</name>
    <name type="common">Lavender scallops</name>
    <name type="synonym">South American air plant</name>
    <dbReference type="NCBI Taxonomy" id="63787"/>
    <lineage>
        <taxon>Eukaryota</taxon>
        <taxon>Viridiplantae</taxon>
        <taxon>Streptophyta</taxon>
        <taxon>Embryophyta</taxon>
        <taxon>Tracheophyta</taxon>
        <taxon>Spermatophyta</taxon>
        <taxon>Magnoliopsida</taxon>
        <taxon>eudicotyledons</taxon>
        <taxon>Gunneridae</taxon>
        <taxon>Pentapetalae</taxon>
        <taxon>Saxifragales</taxon>
        <taxon>Crassulaceae</taxon>
        <taxon>Kalanchoe</taxon>
    </lineage>
</organism>
<evidence type="ECO:0000313" key="2">
    <source>
        <dbReference type="Proteomes" id="UP000594263"/>
    </source>
</evidence>
<reference evidence="1" key="1">
    <citation type="submission" date="2021-01" db="UniProtKB">
        <authorList>
            <consortium name="EnsemblPlants"/>
        </authorList>
    </citation>
    <scope>IDENTIFICATION</scope>
</reference>
<evidence type="ECO:0000313" key="1">
    <source>
        <dbReference type="EnsemblPlants" id="Kaladp0515s0002.1.v1.1.CDS.1"/>
    </source>
</evidence>
<protein>
    <submittedName>
        <fullName evidence="1">Uncharacterized protein</fullName>
    </submittedName>
</protein>
<name>A0A7N0VAG3_KALFE</name>
<proteinExistence type="predicted"/>
<dbReference type="Proteomes" id="UP000594263">
    <property type="component" value="Unplaced"/>
</dbReference>